<dbReference type="Pfam" id="PF08402">
    <property type="entry name" value="TOBE_2"/>
    <property type="match status" value="1"/>
</dbReference>
<dbReference type="Gene3D" id="3.40.50.300">
    <property type="entry name" value="P-loop containing nucleotide triphosphate hydrolases"/>
    <property type="match status" value="1"/>
</dbReference>
<evidence type="ECO:0000259" key="5">
    <source>
        <dbReference type="PROSITE" id="PS50893"/>
    </source>
</evidence>
<dbReference type="InterPro" id="IPR027417">
    <property type="entry name" value="P-loop_NTPase"/>
</dbReference>
<dbReference type="GO" id="GO:0043190">
    <property type="term" value="C:ATP-binding cassette (ABC) transporter complex"/>
    <property type="evidence" value="ECO:0007669"/>
    <property type="project" value="InterPro"/>
</dbReference>
<feature type="domain" description="ABC transporter" evidence="5">
    <location>
        <begin position="14"/>
        <end position="245"/>
    </location>
</feature>
<gene>
    <name evidence="6" type="ORF">AVDCRST_MAG73-4174</name>
</gene>
<dbReference type="InterPro" id="IPR003593">
    <property type="entry name" value="AAA+_ATPase"/>
</dbReference>
<dbReference type="PANTHER" id="PTHR42781:SF4">
    <property type="entry name" value="SPERMIDINE_PUTRESCINE IMPORT ATP-BINDING PROTEIN POTA"/>
    <property type="match status" value="1"/>
</dbReference>
<dbReference type="AlphaFoldDB" id="A0A6J4V4U6"/>
<protein>
    <recommendedName>
        <fullName evidence="5">ABC transporter domain-containing protein</fullName>
    </recommendedName>
</protein>
<accession>A0A6J4V4U6</accession>
<reference evidence="6" key="1">
    <citation type="submission" date="2020-02" db="EMBL/GenBank/DDBJ databases">
        <authorList>
            <person name="Meier V. D."/>
        </authorList>
    </citation>
    <scope>NUCLEOTIDE SEQUENCE</scope>
    <source>
        <strain evidence="6">AVDCRST_MAG73</strain>
    </source>
</reference>
<name>A0A6J4V4U6_9BACT</name>
<dbReference type="PROSITE" id="PS50893">
    <property type="entry name" value="ABC_TRANSPORTER_2"/>
    <property type="match status" value="1"/>
</dbReference>
<dbReference type="InterPro" id="IPR003439">
    <property type="entry name" value="ABC_transporter-like_ATP-bd"/>
</dbReference>
<dbReference type="PANTHER" id="PTHR42781">
    <property type="entry name" value="SPERMIDINE/PUTRESCINE IMPORT ATP-BINDING PROTEIN POTA"/>
    <property type="match status" value="1"/>
</dbReference>
<evidence type="ECO:0000256" key="3">
    <source>
        <dbReference type="ARBA" id="ARBA00022840"/>
    </source>
</evidence>
<evidence type="ECO:0000256" key="1">
    <source>
        <dbReference type="ARBA" id="ARBA00022448"/>
    </source>
</evidence>
<feature type="region of interest" description="Disordered" evidence="4">
    <location>
        <begin position="364"/>
        <end position="387"/>
    </location>
</feature>
<dbReference type="PROSITE" id="PS00211">
    <property type="entry name" value="ABC_TRANSPORTER_1"/>
    <property type="match status" value="1"/>
</dbReference>
<proteinExistence type="predicted"/>
<keyword evidence="2" id="KW-0547">Nucleotide-binding</keyword>
<dbReference type="InterPro" id="IPR008995">
    <property type="entry name" value="Mo/tungstate-bd_C_term_dom"/>
</dbReference>
<dbReference type="EMBL" id="CADCWE010000270">
    <property type="protein sequence ID" value="CAA9566444.1"/>
    <property type="molecule type" value="Genomic_DNA"/>
</dbReference>
<dbReference type="Pfam" id="PF00005">
    <property type="entry name" value="ABC_tran"/>
    <property type="match status" value="1"/>
</dbReference>
<dbReference type="SUPFAM" id="SSF52540">
    <property type="entry name" value="P-loop containing nucleoside triphosphate hydrolases"/>
    <property type="match status" value="1"/>
</dbReference>
<keyword evidence="3" id="KW-0067">ATP-binding</keyword>
<dbReference type="GO" id="GO:0005524">
    <property type="term" value="F:ATP binding"/>
    <property type="evidence" value="ECO:0007669"/>
    <property type="project" value="UniProtKB-KW"/>
</dbReference>
<organism evidence="6">
    <name type="scientific">uncultured Thermomicrobiales bacterium</name>
    <dbReference type="NCBI Taxonomy" id="1645740"/>
    <lineage>
        <taxon>Bacteria</taxon>
        <taxon>Pseudomonadati</taxon>
        <taxon>Thermomicrobiota</taxon>
        <taxon>Thermomicrobia</taxon>
        <taxon>Thermomicrobiales</taxon>
        <taxon>environmental samples</taxon>
    </lineage>
</organism>
<evidence type="ECO:0000256" key="4">
    <source>
        <dbReference type="SAM" id="MobiDB-lite"/>
    </source>
</evidence>
<dbReference type="InterPro" id="IPR017871">
    <property type="entry name" value="ABC_transporter-like_CS"/>
</dbReference>
<dbReference type="SUPFAM" id="SSF50331">
    <property type="entry name" value="MOP-like"/>
    <property type="match status" value="1"/>
</dbReference>
<dbReference type="GO" id="GO:0022857">
    <property type="term" value="F:transmembrane transporter activity"/>
    <property type="evidence" value="ECO:0007669"/>
    <property type="project" value="InterPro"/>
</dbReference>
<dbReference type="GO" id="GO:0016887">
    <property type="term" value="F:ATP hydrolysis activity"/>
    <property type="evidence" value="ECO:0007669"/>
    <property type="project" value="InterPro"/>
</dbReference>
<sequence>MSDAAKSTTPPPALLLRGVVVRRDGRVTLDVPALTVEAGETLTLVGPNGAGKSTLLLVAALLRRPDAGDVRIAGSLATRRTERALRRRVALVWQDPLLFSTGVLANAASGLRFRGVGRREAERRAMAWLERFGVGALGERPARGLSGGEARRVALARAFAVEPDLLLLDEPFAALDAPSRAELGPELAAHLRVTGTAAVLVGHDPAEALALGDRLGVVLAGRLAQIGPPAGVLARPASAAVARLLGIANVLPGRVVGTEGPLLVVDLGGSTVRVRPPEPAAGWEAGVTLAVGAARVAASAPERPIPAGWNALAGVVANRALTPDGVRLTVALPGGVRLVAALADSPTGSLTVGAPVVAAFPPEAAHPIRNDAPRPAGDGGTQAIPRR</sequence>
<dbReference type="InterPro" id="IPR013611">
    <property type="entry name" value="Transp-assoc_OB_typ2"/>
</dbReference>
<dbReference type="SMART" id="SM00382">
    <property type="entry name" value="AAA"/>
    <property type="match status" value="1"/>
</dbReference>
<evidence type="ECO:0000313" key="6">
    <source>
        <dbReference type="EMBL" id="CAA9566444.1"/>
    </source>
</evidence>
<evidence type="ECO:0000256" key="2">
    <source>
        <dbReference type="ARBA" id="ARBA00022741"/>
    </source>
</evidence>
<dbReference type="InterPro" id="IPR050093">
    <property type="entry name" value="ABC_SmlMolc_Importer"/>
</dbReference>
<keyword evidence="1" id="KW-0813">Transport</keyword>